<feature type="region of interest" description="Disordered" evidence="1">
    <location>
        <begin position="265"/>
        <end position="366"/>
    </location>
</feature>
<dbReference type="OrthoDB" id="2985906at2759"/>
<accession>A0A409WDM3</accession>
<feature type="compositionally biased region" description="Polar residues" evidence="1">
    <location>
        <begin position="115"/>
        <end position="130"/>
    </location>
</feature>
<dbReference type="AlphaFoldDB" id="A0A409WDM3"/>
<dbReference type="EMBL" id="NHYE01005145">
    <property type="protein sequence ID" value="PPQ76576.1"/>
    <property type="molecule type" value="Genomic_DNA"/>
</dbReference>
<evidence type="ECO:0000313" key="2">
    <source>
        <dbReference type="EMBL" id="PPQ76576.1"/>
    </source>
</evidence>
<evidence type="ECO:0000313" key="3">
    <source>
        <dbReference type="Proteomes" id="UP000284706"/>
    </source>
</evidence>
<feature type="region of interest" description="Disordered" evidence="1">
    <location>
        <begin position="62"/>
        <end position="236"/>
    </location>
</feature>
<feature type="compositionally biased region" description="Polar residues" evidence="1">
    <location>
        <begin position="193"/>
        <end position="218"/>
    </location>
</feature>
<keyword evidence="3" id="KW-1185">Reference proteome</keyword>
<feature type="region of interest" description="Disordered" evidence="1">
    <location>
        <begin position="448"/>
        <end position="490"/>
    </location>
</feature>
<proteinExistence type="predicted"/>
<protein>
    <submittedName>
        <fullName evidence="2">Uncharacterized protein</fullName>
    </submittedName>
</protein>
<dbReference type="Proteomes" id="UP000284706">
    <property type="component" value="Unassembled WGS sequence"/>
</dbReference>
<feature type="compositionally biased region" description="Polar residues" evidence="1">
    <location>
        <begin position="158"/>
        <end position="175"/>
    </location>
</feature>
<comment type="caution">
    <text evidence="2">The sequence shown here is derived from an EMBL/GenBank/DDBJ whole genome shotgun (WGS) entry which is preliminary data.</text>
</comment>
<sequence length="490" mass="53620">MSTNITFFNGASNVKIEGGSFNVVNGNQTVFNNSRHHTNVNSGNITSASTWGAHNDSSINYSGIDARHAPPPQRLSGSNQGRSGYGPQAGCYPQPPPPPPPAPAPHPALYPQNLPPGSSTYNSGSFNTSIDDMRDAYNDFSQNYGSRPVDARRDRRSSNWGPSSSTASQMGSNAAFQKGYSPPGLFSPPQYPSSPTYGYNQNQPSYPNYGSNSITHQNYIPPGAQAGRRPGTYNTLSFMPGEIRSFGDPQKDQVLREALQEVNRMGEKFRQDKQSPAAPQRGRAEVFEENEDEDSMYVHSASEDEEEEDKRMEGSVTNDMAHLSLNDEQHPAFSHNKSDPQLPQSTQSHQPDPASPNMARQSESTEYLPQHLKEPPFVEILGPSLAHQPQQQAPQGPPRSHAPANISFDFKDTAFHGTGPNISVVNGDMTSVDNSVHTNNYDSYNSHNTHVQDSYNDSSHNVDAAPAPAAVEAPPRKRLGRNLFFRRSKP</sequence>
<evidence type="ECO:0000256" key="1">
    <source>
        <dbReference type="SAM" id="MobiDB-lite"/>
    </source>
</evidence>
<name>A0A409WDM3_9AGAR</name>
<reference evidence="2 3" key="1">
    <citation type="journal article" date="2018" name="Evol. Lett.">
        <title>Horizontal gene cluster transfer increased hallucinogenic mushroom diversity.</title>
        <authorList>
            <person name="Reynolds H.T."/>
            <person name="Vijayakumar V."/>
            <person name="Gluck-Thaler E."/>
            <person name="Korotkin H.B."/>
            <person name="Matheny P.B."/>
            <person name="Slot J.C."/>
        </authorList>
    </citation>
    <scope>NUCLEOTIDE SEQUENCE [LARGE SCALE GENOMIC DNA]</scope>
    <source>
        <strain evidence="2 3">SRW20</strain>
    </source>
</reference>
<feature type="compositionally biased region" description="Polar residues" evidence="1">
    <location>
        <begin position="339"/>
        <end position="350"/>
    </location>
</feature>
<feature type="compositionally biased region" description="Low complexity" evidence="1">
    <location>
        <begin position="464"/>
        <end position="473"/>
    </location>
</feature>
<feature type="compositionally biased region" description="Pro residues" evidence="1">
    <location>
        <begin position="93"/>
        <end position="108"/>
    </location>
</feature>
<feature type="compositionally biased region" description="Polar residues" evidence="1">
    <location>
        <begin position="448"/>
        <end position="461"/>
    </location>
</feature>
<dbReference type="InParanoid" id="A0A409WDM3"/>
<feature type="region of interest" description="Disordered" evidence="1">
    <location>
        <begin position="386"/>
        <end position="405"/>
    </location>
</feature>
<feature type="compositionally biased region" description="Basic residues" evidence="1">
    <location>
        <begin position="476"/>
        <end position="490"/>
    </location>
</feature>
<organism evidence="2 3">
    <name type="scientific">Gymnopilus dilepis</name>
    <dbReference type="NCBI Taxonomy" id="231916"/>
    <lineage>
        <taxon>Eukaryota</taxon>
        <taxon>Fungi</taxon>
        <taxon>Dikarya</taxon>
        <taxon>Basidiomycota</taxon>
        <taxon>Agaricomycotina</taxon>
        <taxon>Agaricomycetes</taxon>
        <taxon>Agaricomycetidae</taxon>
        <taxon>Agaricales</taxon>
        <taxon>Agaricineae</taxon>
        <taxon>Hymenogastraceae</taxon>
        <taxon>Gymnopilus</taxon>
    </lineage>
</organism>
<gene>
    <name evidence="2" type="ORF">CVT26_012816</name>
</gene>